<name>A0AAD6YLX8_9AGAR</name>
<reference evidence="2" key="1">
    <citation type="submission" date="2023-03" db="EMBL/GenBank/DDBJ databases">
        <title>Massive genome expansion in bonnet fungi (Mycena s.s.) driven by repeated elements and novel gene families across ecological guilds.</title>
        <authorList>
            <consortium name="Lawrence Berkeley National Laboratory"/>
            <person name="Harder C.B."/>
            <person name="Miyauchi S."/>
            <person name="Viragh M."/>
            <person name="Kuo A."/>
            <person name="Thoen E."/>
            <person name="Andreopoulos B."/>
            <person name="Lu D."/>
            <person name="Skrede I."/>
            <person name="Drula E."/>
            <person name="Henrissat B."/>
            <person name="Morin E."/>
            <person name="Kohler A."/>
            <person name="Barry K."/>
            <person name="LaButti K."/>
            <person name="Morin E."/>
            <person name="Salamov A."/>
            <person name="Lipzen A."/>
            <person name="Mereny Z."/>
            <person name="Hegedus B."/>
            <person name="Baldrian P."/>
            <person name="Stursova M."/>
            <person name="Weitz H."/>
            <person name="Taylor A."/>
            <person name="Grigoriev I.V."/>
            <person name="Nagy L.G."/>
            <person name="Martin F."/>
            <person name="Kauserud H."/>
        </authorList>
    </citation>
    <scope>NUCLEOTIDE SEQUENCE</scope>
    <source>
        <strain evidence="2">9144</strain>
    </source>
</reference>
<feature type="transmembrane region" description="Helical" evidence="1">
    <location>
        <begin position="107"/>
        <end position="130"/>
    </location>
</feature>
<gene>
    <name evidence="2" type="ORF">GGX14DRAFT_427300</name>
</gene>
<evidence type="ECO:0000313" key="3">
    <source>
        <dbReference type="Proteomes" id="UP001219525"/>
    </source>
</evidence>
<dbReference type="EMBL" id="JARJCW010000006">
    <property type="protein sequence ID" value="KAJ7223285.1"/>
    <property type="molecule type" value="Genomic_DNA"/>
</dbReference>
<keyword evidence="1" id="KW-0472">Membrane</keyword>
<evidence type="ECO:0000313" key="2">
    <source>
        <dbReference type="EMBL" id="KAJ7223285.1"/>
    </source>
</evidence>
<accession>A0AAD6YLX8</accession>
<protein>
    <submittedName>
        <fullName evidence="2">Uncharacterized protein</fullName>
    </submittedName>
</protein>
<keyword evidence="1" id="KW-0812">Transmembrane</keyword>
<dbReference type="AlphaFoldDB" id="A0AAD6YLX8"/>
<comment type="caution">
    <text evidence="2">The sequence shown here is derived from an EMBL/GenBank/DDBJ whole genome shotgun (WGS) entry which is preliminary data.</text>
</comment>
<organism evidence="2 3">
    <name type="scientific">Mycena pura</name>
    <dbReference type="NCBI Taxonomy" id="153505"/>
    <lineage>
        <taxon>Eukaryota</taxon>
        <taxon>Fungi</taxon>
        <taxon>Dikarya</taxon>
        <taxon>Basidiomycota</taxon>
        <taxon>Agaricomycotina</taxon>
        <taxon>Agaricomycetes</taxon>
        <taxon>Agaricomycetidae</taxon>
        <taxon>Agaricales</taxon>
        <taxon>Marasmiineae</taxon>
        <taxon>Mycenaceae</taxon>
        <taxon>Mycena</taxon>
    </lineage>
</organism>
<keyword evidence="3" id="KW-1185">Reference proteome</keyword>
<keyword evidence="1" id="KW-1133">Transmembrane helix</keyword>
<sequence>MAINGKDISPFADRYVYSPGAATATLTELAGWEQIEDLLRQSLRTYELAQDRAEVKRLRRTILRLMAALAEIHPDPVERGRYDARTKEFEKASDARKENILLDIGKGLGLVIVSPFLLTGGILYGLGLFLRGLGNTFTGGALGRFMARK</sequence>
<dbReference type="Proteomes" id="UP001219525">
    <property type="component" value="Unassembled WGS sequence"/>
</dbReference>
<evidence type="ECO:0000256" key="1">
    <source>
        <dbReference type="SAM" id="Phobius"/>
    </source>
</evidence>
<proteinExistence type="predicted"/>